<reference evidence="2" key="1">
    <citation type="submission" date="2022-10" db="EMBL/GenBank/DDBJ databases">
        <title>Tapping the CABI collections for fungal endophytes: first genome assemblies for Collariella, Neodidymelliopsis, Ascochyta clinopodiicola, Didymella pomorum, Didymosphaeria variabile, Neocosmospora piperis and Neocucurbitaria cava.</title>
        <authorList>
            <person name="Hill R."/>
        </authorList>
    </citation>
    <scope>NUCLEOTIDE SEQUENCE</scope>
    <source>
        <strain evidence="2">IMI 356815</strain>
    </source>
</reference>
<evidence type="ECO:0000313" key="2">
    <source>
        <dbReference type="EMBL" id="KAJ4353603.1"/>
    </source>
</evidence>
<comment type="caution">
    <text evidence="2">The sequence shown here is derived from an EMBL/GenBank/DDBJ whole genome shotgun (WGS) entry which is preliminary data.</text>
</comment>
<dbReference type="EMBL" id="JAPEUX010000004">
    <property type="protein sequence ID" value="KAJ4353603.1"/>
    <property type="molecule type" value="Genomic_DNA"/>
</dbReference>
<accession>A0A9W9CBM8</accession>
<dbReference type="AlphaFoldDB" id="A0A9W9CBM8"/>
<dbReference type="Proteomes" id="UP001140513">
    <property type="component" value="Unassembled WGS sequence"/>
</dbReference>
<evidence type="ECO:0000313" key="3">
    <source>
        <dbReference type="Proteomes" id="UP001140513"/>
    </source>
</evidence>
<protein>
    <submittedName>
        <fullName evidence="2">Uncharacterized protein</fullName>
    </submittedName>
</protein>
<feature type="region of interest" description="Disordered" evidence="1">
    <location>
        <begin position="327"/>
        <end position="347"/>
    </location>
</feature>
<dbReference type="GeneID" id="80908863"/>
<organism evidence="2 3">
    <name type="scientific">Didymosphaeria variabile</name>
    <dbReference type="NCBI Taxonomy" id="1932322"/>
    <lineage>
        <taxon>Eukaryota</taxon>
        <taxon>Fungi</taxon>
        <taxon>Dikarya</taxon>
        <taxon>Ascomycota</taxon>
        <taxon>Pezizomycotina</taxon>
        <taxon>Dothideomycetes</taxon>
        <taxon>Pleosporomycetidae</taxon>
        <taxon>Pleosporales</taxon>
        <taxon>Massarineae</taxon>
        <taxon>Didymosphaeriaceae</taxon>
        <taxon>Didymosphaeria</taxon>
    </lineage>
</organism>
<name>A0A9W9CBM8_9PLEO</name>
<sequence length="510" mass="55886">MSDPTLPSGVALEEMANATTPGVPTACGWGIDPALLGENDETFEQPLSADDAALAAALEVFNRAASRVPTSAPSPVCSVNDTANIGTDSKQDSTATFEPGFFGDAVTAFDATQSPYSSIAYEPNVEHTIWEGVKMEHQVDLPAYSHEMLPFNAAWQYAPADPTSSFAPELPVSFGLYGTDASDIAWPLKEDLSGAESLAVDPSSQDNRIALTVPVFEPIPHASTFFEFDSALQEDTNETGSTDQFLVSEQLNGTLPLLEIFPKRELPRPTMEELNTALKDSKTPDRFIRDARKLATARRALLASGGFSHGDPSNFMAAPLAPPTMPPRKKVKLEHQDNPCKGSAAPVNYRSINPASGLIRDAVEPQPDDYSEGALIYRVATSPLGLQTPFTIQDDYDLIGACLHDQLVVELNRKLRDGLDLHGRRLIRGISPYEVNSDEKLHRILDFTKKGLQVRIDWMFCTEHLDLLGELDLDKANLDLEEMDRLVKATGIWHFQEWQNDHPGEVRGSR</sequence>
<dbReference type="OrthoDB" id="3801163at2759"/>
<gene>
    <name evidence="2" type="ORF">N0V89_005333</name>
</gene>
<dbReference type="RefSeq" id="XP_056071377.1">
    <property type="nucleotide sequence ID" value="XM_056214110.1"/>
</dbReference>
<proteinExistence type="predicted"/>
<evidence type="ECO:0000256" key="1">
    <source>
        <dbReference type="SAM" id="MobiDB-lite"/>
    </source>
</evidence>
<keyword evidence="3" id="KW-1185">Reference proteome</keyword>